<accession>A0A0D2B0K3</accession>
<organism evidence="2 3">
    <name type="scientific">Exophiala oligosperma</name>
    <dbReference type="NCBI Taxonomy" id="215243"/>
    <lineage>
        <taxon>Eukaryota</taxon>
        <taxon>Fungi</taxon>
        <taxon>Dikarya</taxon>
        <taxon>Ascomycota</taxon>
        <taxon>Pezizomycotina</taxon>
        <taxon>Eurotiomycetes</taxon>
        <taxon>Chaetothyriomycetidae</taxon>
        <taxon>Chaetothyriales</taxon>
        <taxon>Herpotrichiellaceae</taxon>
        <taxon>Exophiala</taxon>
    </lineage>
</organism>
<reference evidence="2 3" key="1">
    <citation type="submission" date="2015-01" db="EMBL/GenBank/DDBJ databases">
        <title>The Genome Sequence of Exophiala oligosperma CBS72588.</title>
        <authorList>
            <consortium name="The Broad Institute Genomics Platform"/>
            <person name="Cuomo C."/>
            <person name="de Hoog S."/>
            <person name="Gorbushina A."/>
            <person name="Stielow B."/>
            <person name="Teixiera M."/>
            <person name="Abouelleil A."/>
            <person name="Chapman S.B."/>
            <person name="Priest M."/>
            <person name="Young S.K."/>
            <person name="Wortman J."/>
            <person name="Nusbaum C."/>
            <person name="Birren B."/>
        </authorList>
    </citation>
    <scope>NUCLEOTIDE SEQUENCE [LARGE SCALE GENOMIC DNA]</scope>
    <source>
        <strain evidence="2 3">CBS 72588</strain>
    </source>
</reference>
<dbReference type="HOGENOM" id="CLU_076390_0_0_1"/>
<dbReference type="EMBL" id="KN847334">
    <property type="protein sequence ID" value="KIW45616.1"/>
    <property type="molecule type" value="Genomic_DNA"/>
</dbReference>
<feature type="region of interest" description="Disordered" evidence="1">
    <location>
        <begin position="1"/>
        <end position="186"/>
    </location>
</feature>
<dbReference type="AlphaFoldDB" id="A0A0D2B0K3"/>
<dbReference type="GeneID" id="27356067"/>
<name>A0A0D2B0K3_9EURO</name>
<dbReference type="RefSeq" id="XP_016265832.1">
    <property type="nucleotide sequence ID" value="XM_016404827.1"/>
</dbReference>
<keyword evidence="3" id="KW-1185">Reference proteome</keyword>
<evidence type="ECO:0008006" key="4">
    <source>
        <dbReference type="Google" id="ProtNLM"/>
    </source>
</evidence>
<proteinExistence type="predicted"/>
<feature type="compositionally biased region" description="Basic and acidic residues" evidence="1">
    <location>
        <begin position="152"/>
        <end position="170"/>
    </location>
</feature>
<dbReference type="VEuPathDB" id="FungiDB:PV06_03993"/>
<feature type="compositionally biased region" description="Basic and acidic residues" evidence="1">
    <location>
        <begin position="95"/>
        <end position="124"/>
    </location>
</feature>
<sequence length="205" mass="23229">MSVKRSSSDRPVGADEPDSKKRKGFSVGPANLPDGTYRRKTQKIKRDLIQKAKVKKAYAKVKAQEEATHPSSSAQFADQDAHAAPVDVEPASLELHPDRQAMVDAADSRDLERSQKDFRDDQQHSSRSQPRQRRQKQSRFKKELELASQHKANIEAKQKARELRDKERRAMVKAKRPGKDGKIKVGRQGTVLLNRIQRMTAEGKI</sequence>
<gene>
    <name evidence="2" type="ORF">PV06_03993</name>
</gene>
<dbReference type="PANTHER" id="PTHR41805">
    <property type="entry name" value="EXPRESSED PROTEIN"/>
    <property type="match status" value="1"/>
</dbReference>
<evidence type="ECO:0000313" key="2">
    <source>
        <dbReference type="EMBL" id="KIW45616.1"/>
    </source>
</evidence>
<evidence type="ECO:0000313" key="3">
    <source>
        <dbReference type="Proteomes" id="UP000053342"/>
    </source>
</evidence>
<dbReference type="Proteomes" id="UP000053342">
    <property type="component" value="Unassembled WGS sequence"/>
</dbReference>
<dbReference type="OrthoDB" id="2135053at2759"/>
<feature type="compositionally biased region" description="Basic residues" evidence="1">
    <location>
        <begin position="130"/>
        <end position="139"/>
    </location>
</feature>
<protein>
    <recommendedName>
        <fullName evidence="4">rRNA-processing protein FYV7</fullName>
    </recommendedName>
</protein>
<evidence type="ECO:0000256" key="1">
    <source>
        <dbReference type="SAM" id="MobiDB-lite"/>
    </source>
</evidence>
<dbReference type="PANTHER" id="PTHR41805:SF1">
    <property type="entry name" value="RRNA-PROCESSING PROTEIN FYV7"/>
    <property type="match status" value="1"/>
</dbReference>